<accession>A0A7I8WF58</accession>
<keyword evidence="2" id="KW-1185">Reference proteome</keyword>
<protein>
    <submittedName>
        <fullName evidence="1">DgyrCDS14847</fullName>
    </submittedName>
</protein>
<dbReference type="Gene3D" id="2.60.120.260">
    <property type="entry name" value="Galactose-binding domain-like"/>
    <property type="match status" value="2"/>
</dbReference>
<dbReference type="EMBL" id="CAJFCJ010000087">
    <property type="protein sequence ID" value="CAD5126813.1"/>
    <property type="molecule type" value="Genomic_DNA"/>
</dbReference>
<name>A0A7I8WF58_9ANNE</name>
<gene>
    <name evidence="1" type="ORF">DGYR_LOCUS14038</name>
</gene>
<dbReference type="AlphaFoldDB" id="A0A7I8WF58"/>
<dbReference type="InterPro" id="IPR008979">
    <property type="entry name" value="Galactose-bd-like_sf"/>
</dbReference>
<proteinExistence type="predicted"/>
<comment type="caution">
    <text evidence="1">The sequence shown here is derived from an EMBL/GenBank/DDBJ whole genome shotgun (WGS) entry which is preliminary data.</text>
</comment>
<organism evidence="1 2">
    <name type="scientific">Dimorphilus gyrociliatus</name>
    <dbReference type="NCBI Taxonomy" id="2664684"/>
    <lineage>
        <taxon>Eukaryota</taxon>
        <taxon>Metazoa</taxon>
        <taxon>Spiralia</taxon>
        <taxon>Lophotrochozoa</taxon>
        <taxon>Annelida</taxon>
        <taxon>Polychaeta</taxon>
        <taxon>Polychaeta incertae sedis</taxon>
        <taxon>Dinophilidae</taxon>
        <taxon>Dimorphilus</taxon>
    </lineage>
</organism>
<reference evidence="1 2" key="1">
    <citation type="submission" date="2020-08" db="EMBL/GenBank/DDBJ databases">
        <authorList>
            <person name="Hejnol A."/>
        </authorList>
    </citation>
    <scope>NUCLEOTIDE SEQUENCE [LARGE SCALE GENOMIC DNA]</scope>
</reference>
<dbReference type="OrthoDB" id="547680at2759"/>
<dbReference type="Proteomes" id="UP000549394">
    <property type="component" value="Unassembled WGS sequence"/>
</dbReference>
<evidence type="ECO:0000313" key="1">
    <source>
        <dbReference type="EMBL" id="CAD5126813.1"/>
    </source>
</evidence>
<dbReference type="SUPFAM" id="SSF49785">
    <property type="entry name" value="Galactose-binding domain-like"/>
    <property type="match status" value="1"/>
</dbReference>
<sequence length="243" mass="28091">MIRYSKLIIEPKYGNYIHLCQVEVFSSNIAHWKLTISKYNDGGFLQKLTNGDESDSVKLRLGKNYWVAINLLAYYNVFGLDFRLVSSALNAFKSFYVELTNDNPAVQYNSMNYSYCGEKDDNILGESDNFYTILCKTGGVKGQFVVLRSNLLSIYVVVSEIEIFGNYLKDLEKRSQNILFNKPCWASTIYSSRSHAYLATLGVRGGLFHTKRENNPWIWIDMLGMYKLFQIAILNRNNRRKLE</sequence>
<evidence type="ECO:0000313" key="2">
    <source>
        <dbReference type="Proteomes" id="UP000549394"/>
    </source>
</evidence>